<gene>
    <name evidence="1" type="ORF">J2S17_001476</name>
</gene>
<evidence type="ECO:0000313" key="1">
    <source>
        <dbReference type="EMBL" id="MDQ0269604.1"/>
    </source>
</evidence>
<evidence type="ECO:0000313" key="2">
    <source>
        <dbReference type="Proteomes" id="UP001238088"/>
    </source>
</evidence>
<dbReference type="RefSeq" id="WP_307473308.1">
    <property type="nucleotide sequence ID" value="NZ_JAUSUB010000005.1"/>
</dbReference>
<keyword evidence="2" id="KW-1185">Reference proteome</keyword>
<dbReference type="Proteomes" id="UP001238088">
    <property type="component" value="Unassembled WGS sequence"/>
</dbReference>
<sequence length="62" mass="7233">MRQYKVICHMVTSLDGKIDGNYLETPSASYFGQEWENIHHKYNSNAWICGRVSFEENVTYGN</sequence>
<protein>
    <recommendedName>
        <fullName evidence="3">RibD domain-containing protein</fullName>
    </recommendedName>
</protein>
<organism evidence="1 2">
    <name type="scientific">Cytobacillus purgationiresistens</name>
    <dbReference type="NCBI Taxonomy" id="863449"/>
    <lineage>
        <taxon>Bacteria</taxon>
        <taxon>Bacillati</taxon>
        <taxon>Bacillota</taxon>
        <taxon>Bacilli</taxon>
        <taxon>Bacillales</taxon>
        <taxon>Bacillaceae</taxon>
        <taxon>Cytobacillus</taxon>
    </lineage>
</organism>
<name>A0ABU0AEC7_9BACI</name>
<reference evidence="1 2" key="1">
    <citation type="submission" date="2023-07" db="EMBL/GenBank/DDBJ databases">
        <title>Genomic Encyclopedia of Type Strains, Phase IV (KMG-IV): sequencing the most valuable type-strain genomes for metagenomic binning, comparative biology and taxonomic classification.</title>
        <authorList>
            <person name="Goeker M."/>
        </authorList>
    </citation>
    <scope>NUCLEOTIDE SEQUENCE [LARGE SCALE GENOMIC DNA]</scope>
    <source>
        <strain evidence="1 2">DSM 23494</strain>
    </source>
</reference>
<dbReference type="EMBL" id="JAUSUB010000005">
    <property type="protein sequence ID" value="MDQ0269604.1"/>
    <property type="molecule type" value="Genomic_DNA"/>
</dbReference>
<comment type="caution">
    <text evidence="1">The sequence shown here is derived from an EMBL/GenBank/DDBJ whole genome shotgun (WGS) entry which is preliminary data.</text>
</comment>
<evidence type="ECO:0008006" key="3">
    <source>
        <dbReference type="Google" id="ProtNLM"/>
    </source>
</evidence>
<accession>A0ABU0AEC7</accession>
<proteinExistence type="predicted"/>